<dbReference type="Proteomes" id="UP000695007">
    <property type="component" value="Unplaced"/>
</dbReference>
<keyword evidence="3" id="KW-0732">Signal</keyword>
<organism evidence="8 9">
    <name type="scientific">Ceratosolen solmsi marchali</name>
    <dbReference type="NCBI Taxonomy" id="326594"/>
    <lineage>
        <taxon>Eukaryota</taxon>
        <taxon>Metazoa</taxon>
        <taxon>Ecdysozoa</taxon>
        <taxon>Arthropoda</taxon>
        <taxon>Hexapoda</taxon>
        <taxon>Insecta</taxon>
        <taxon>Pterygota</taxon>
        <taxon>Neoptera</taxon>
        <taxon>Endopterygota</taxon>
        <taxon>Hymenoptera</taxon>
        <taxon>Apocrita</taxon>
        <taxon>Proctotrupomorpha</taxon>
        <taxon>Chalcidoidea</taxon>
        <taxon>Agaonidae</taxon>
        <taxon>Agaoninae</taxon>
        <taxon>Ceratosolen</taxon>
    </lineage>
</organism>
<evidence type="ECO:0000256" key="1">
    <source>
        <dbReference type="ARBA" id="ARBA00004613"/>
    </source>
</evidence>
<comment type="subcellular location">
    <subcellularLocation>
        <location evidence="1">Secreted</location>
    </subcellularLocation>
</comment>
<accession>A0AAJ6YKZ4</accession>
<evidence type="ECO:0000313" key="9">
    <source>
        <dbReference type="RefSeq" id="XP_011499983.1"/>
    </source>
</evidence>
<feature type="transmembrane region" description="Helical" evidence="6">
    <location>
        <begin position="12"/>
        <end position="31"/>
    </location>
</feature>
<gene>
    <name evidence="9" type="primary">LOC105363878</name>
</gene>
<dbReference type="Pfam" id="PF04592">
    <property type="entry name" value="SelP_N"/>
    <property type="match status" value="1"/>
</dbReference>
<keyword evidence="2" id="KW-0964">Secreted</keyword>
<evidence type="ECO:0000313" key="8">
    <source>
        <dbReference type="Proteomes" id="UP000695007"/>
    </source>
</evidence>
<proteinExistence type="predicted"/>
<keyword evidence="6" id="KW-0472">Membrane</keyword>
<dbReference type="GO" id="GO:0005576">
    <property type="term" value="C:extracellular region"/>
    <property type="evidence" value="ECO:0007669"/>
    <property type="project" value="UniProtKB-SubCell"/>
</dbReference>
<keyword evidence="6" id="KW-1133">Transmembrane helix</keyword>
<evidence type="ECO:0000256" key="6">
    <source>
        <dbReference type="SAM" id="Phobius"/>
    </source>
</evidence>
<feature type="domain" description="Selenoprotein P N-terminal" evidence="7">
    <location>
        <begin position="168"/>
        <end position="256"/>
    </location>
</feature>
<dbReference type="PANTHER" id="PTHR10105:SF2">
    <property type="entry name" value="AGAP003297-PA"/>
    <property type="match status" value="1"/>
</dbReference>
<protein>
    <submittedName>
        <fullName evidence="9">Uncharacterized protein LOC105363878</fullName>
    </submittedName>
</protein>
<evidence type="ECO:0000256" key="4">
    <source>
        <dbReference type="ARBA" id="ARBA00022933"/>
    </source>
</evidence>
<dbReference type="GO" id="GO:0008430">
    <property type="term" value="F:selenium binding"/>
    <property type="evidence" value="ECO:0007669"/>
    <property type="project" value="InterPro"/>
</dbReference>
<sequence>MQSWRFVKMKVIVPVVMSLWYFLSSIIHIHADILESINVVPKGYNNLRKRQDYFGYLKQCSILQFWDKQIGQVNVLAFFDSSKQFSHGQASMLKILKQRFKKTGLDNIQFFAINAVQEASTQNIDRAEIQLEDEPWKQILPSESDGLPPITGSPEALIEELGPDVYFIQDTVELQIWLKLKAFPDQILVIDRCGRLTYEVIVPWSILHFPYVKAAILSTYNDEPCGYCQESEIPTTMQIEKMNLNNITENENQSINYILQTRSSNGRSVLSNGLQNHLETMERNRWANVRLNHSKLNGEDNLLDADSMPIRIIMRAPHVDELNDQTMKSHEYLVLKTGLSNYHGHLEPQEENESNLANDKSQFNILSHEKSEIVKRTFGKDESPGLYGEVADYWQNFSNEQIHENLQFTMANIDQSVENQDTTFMEYDALIPTELSINNERKENVENIYKSSNVTPTKEAELIGEKIDDETMYFNKEDDIVDEEAKSKLIAHYSKLLPWLYYDLSK</sequence>
<reference evidence="9" key="1">
    <citation type="submission" date="2025-08" db="UniProtKB">
        <authorList>
            <consortium name="RefSeq"/>
        </authorList>
    </citation>
    <scope>IDENTIFICATION</scope>
</reference>
<keyword evidence="8" id="KW-1185">Reference proteome</keyword>
<dbReference type="GO" id="GO:0001887">
    <property type="term" value="P:selenium compound metabolic process"/>
    <property type="evidence" value="ECO:0007669"/>
    <property type="project" value="TreeGrafter"/>
</dbReference>
<keyword evidence="4" id="KW-0712">Selenocysteine</keyword>
<evidence type="ECO:0000256" key="2">
    <source>
        <dbReference type="ARBA" id="ARBA00022525"/>
    </source>
</evidence>
<evidence type="ECO:0000256" key="3">
    <source>
        <dbReference type="ARBA" id="ARBA00022729"/>
    </source>
</evidence>
<evidence type="ECO:0000256" key="5">
    <source>
        <dbReference type="ARBA" id="ARBA00023180"/>
    </source>
</evidence>
<name>A0AAJ6YKZ4_9HYME</name>
<dbReference type="KEGG" id="csol:105363878"/>
<dbReference type="AlphaFoldDB" id="A0AAJ6YKZ4"/>
<dbReference type="RefSeq" id="XP_011499983.1">
    <property type="nucleotide sequence ID" value="XM_011501681.1"/>
</dbReference>
<keyword evidence="6" id="KW-0812">Transmembrane</keyword>
<keyword evidence="5" id="KW-0325">Glycoprotein</keyword>
<evidence type="ECO:0000259" key="7">
    <source>
        <dbReference type="Pfam" id="PF04592"/>
    </source>
</evidence>
<dbReference type="InterPro" id="IPR007671">
    <property type="entry name" value="Selenoprotein-P_N"/>
</dbReference>
<dbReference type="PANTHER" id="PTHR10105">
    <property type="entry name" value="SELENOPROTEIN P"/>
    <property type="match status" value="1"/>
</dbReference>
<dbReference type="InterPro" id="IPR037941">
    <property type="entry name" value="SeP"/>
</dbReference>
<dbReference type="GeneID" id="105363878"/>